<feature type="coiled-coil region" evidence="3">
    <location>
        <begin position="192"/>
        <end position="226"/>
    </location>
</feature>
<comment type="similarity">
    <text evidence="1">Belongs to the SH3BP5 family.</text>
</comment>
<evidence type="ECO:0000313" key="5">
    <source>
        <dbReference type="EMBL" id="CAH1404261.1"/>
    </source>
</evidence>
<evidence type="ECO:0000256" key="4">
    <source>
        <dbReference type="SAM" id="MobiDB-lite"/>
    </source>
</evidence>
<dbReference type="OrthoDB" id="446789at2759"/>
<evidence type="ECO:0000313" key="6">
    <source>
        <dbReference type="Proteomes" id="UP001152798"/>
    </source>
</evidence>
<gene>
    <name evidence="5" type="ORF">NEZAVI_LOCUS12702</name>
</gene>
<feature type="region of interest" description="Disordered" evidence="4">
    <location>
        <begin position="235"/>
        <end position="264"/>
    </location>
</feature>
<evidence type="ECO:0000256" key="2">
    <source>
        <dbReference type="ARBA" id="ARBA00023054"/>
    </source>
</evidence>
<dbReference type="PANTHER" id="PTHR19423">
    <property type="entry name" value="SH3 DOMAIN-BINDING PROTEIN 5"/>
    <property type="match status" value="1"/>
</dbReference>
<proteinExistence type="inferred from homology"/>
<reference evidence="5" key="1">
    <citation type="submission" date="2022-01" db="EMBL/GenBank/DDBJ databases">
        <authorList>
            <person name="King R."/>
        </authorList>
    </citation>
    <scope>NUCLEOTIDE SEQUENCE</scope>
</reference>
<dbReference type="GO" id="GO:0005737">
    <property type="term" value="C:cytoplasm"/>
    <property type="evidence" value="ECO:0007669"/>
    <property type="project" value="TreeGrafter"/>
</dbReference>
<sequence>MDNVSSETDHAEESAELDPRIQVELEKLNTSTDLINKLEIELDEANTTFRILMNDSTRRLKVMGCKLGSCIERARPYYTAVDIARKAQLECQSAAVKFQRANEIHQAAKETVALAEARFMSKQHEWKFDNAWQEMLNHATIKVTEAEYQKAQSGQEHQKRAALFHVAEQRVSLLEQKLKRSILKARPYFDEKAVCQSQLDAQKRRIEQLQSEISKAKFEYSQSLRRLELISEEIHHKRKDKSRSVSPEGPREPGVGSEQAPSWSEKEVWDLEKEMEKCELHSIGSLSIATSSAVSEDELDVEPIQEDLEELRQKVRELSEGKQEDWAQELDEAITRLDNAMFQQECHQQLQELANSSK</sequence>
<dbReference type="AlphaFoldDB" id="A0A9P0MUT3"/>
<organism evidence="5 6">
    <name type="scientific">Nezara viridula</name>
    <name type="common">Southern green stink bug</name>
    <name type="synonym">Cimex viridulus</name>
    <dbReference type="NCBI Taxonomy" id="85310"/>
    <lineage>
        <taxon>Eukaryota</taxon>
        <taxon>Metazoa</taxon>
        <taxon>Ecdysozoa</taxon>
        <taxon>Arthropoda</taxon>
        <taxon>Hexapoda</taxon>
        <taxon>Insecta</taxon>
        <taxon>Pterygota</taxon>
        <taxon>Neoptera</taxon>
        <taxon>Paraneoptera</taxon>
        <taxon>Hemiptera</taxon>
        <taxon>Heteroptera</taxon>
        <taxon>Panheteroptera</taxon>
        <taxon>Pentatomomorpha</taxon>
        <taxon>Pentatomoidea</taxon>
        <taxon>Pentatomidae</taxon>
        <taxon>Pentatominae</taxon>
        <taxon>Nezara</taxon>
    </lineage>
</organism>
<dbReference type="Proteomes" id="UP001152798">
    <property type="component" value="Chromosome 6"/>
</dbReference>
<dbReference type="GO" id="GO:0004860">
    <property type="term" value="F:protein kinase inhibitor activity"/>
    <property type="evidence" value="ECO:0007669"/>
    <property type="project" value="TreeGrafter"/>
</dbReference>
<dbReference type="GO" id="GO:0035556">
    <property type="term" value="P:intracellular signal transduction"/>
    <property type="evidence" value="ECO:0007669"/>
    <property type="project" value="InterPro"/>
</dbReference>
<evidence type="ECO:0008006" key="7">
    <source>
        <dbReference type="Google" id="ProtNLM"/>
    </source>
</evidence>
<evidence type="ECO:0000256" key="3">
    <source>
        <dbReference type="SAM" id="Coils"/>
    </source>
</evidence>
<keyword evidence="6" id="KW-1185">Reference proteome</keyword>
<dbReference type="PANTHER" id="PTHR19423:SF1">
    <property type="entry name" value="SH3 DOMAIN-BINDING PROTEIN 5"/>
    <property type="match status" value="1"/>
</dbReference>
<feature type="coiled-coil region" evidence="3">
    <location>
        <begin position="28"/>
        <end position="55"/>
    </location>
</feature>
<dbReference type="InterPro" id="IPR007940">
    <property type="entry name" value="SH3BP5"/>
</dbReference>
<name>A0A9P0MUT3_NEZVI</name>
<dbReference type="EMBL" id="OV725082">
    <property type="protein sequence ID" value="CAH1404261.1"/>
    <property type="molecule type" value="Genomic_DNA"/>
</dbReference>
<accession>A0A9P0MUT3</accession>
<keyword evidence="2 3" id="KW-0175">Coiled coil</keyword>
<protein>
    <recommendedName>
        <fullName evidence="7">SH3 domain-binding protein 5-like</fullName>
    </recommendedName>
</protein>
<dbReference type="Pfam" id="PF05276">
    <property type="entry name" value="SH3BP5"/>
    <property type="match status" value="1"/>
</dbReference>
<evidence type="ECO:0000256" key="1">
    <source>
        <dbReference type="ARBA" id="ARBA00007796"/>
    </source>
</evidence>